<dbReference type="EMBL" id="JAACJS010000002">
    <property type="protein sequence ID" value="NCI48898.1"/>
    <property type="molecule type" value="Genomic_DNA"/>
</dbReference>
<dbReference type="PROSITE" id="PS50930">
    <property type="entry name" value="HTH_LYTTR"/>
    <property type="match status" value="1"/>
</dbReference>
<dbReference type="SUPFAM" id="SSF52172">
    <property type="entry name" value="CheY-like"/>
    <property type="match status" value="1"/>
</dbReference>
<dbReference type="Gene3D" id="3.40.50.2300">
    <property type="match status" value="1"/>
</dbReference>
<dbReference type="SMART" id="SM00448">
    <property type="entry name" value="REC"/>
    <property type="match status" value="1"/>
</dbReference>
<sequence length="230" mass="26188">MIIVDDKPLAIEILEGYLQKIPFAGCSASFTNALEALDYIELHAPDLVLLDIQMPEITGVQLRKMAGAKSRYILVTAYPGYAIEGFEHNAVDYLLKPVSFDRFYQAMQKAKAVMDKNESSPIANVPKTKDFVFIRTERKIRKIDFKDILFIEARQNYVEIHLGNEKIMALQTMKQTEDMLPADLFCRIHKSFIVYIPAIRSVEQHQVLVGKEAVPVGEAYRPAFYKKLGV</sequence>
<reference evidence="4 5" key="1">
    <citation type="submission" date="2020-01" db="EMBL/GenBank/DDBJ databases">
        <title>Genome analysis.</title>
        <authorList>
            <person name="Wu S."/>
            <person name="Wang G."/>
        </authorList>
    </citation>
    <scope>NUCLEOTIDE SEQUENCE [LARGE SCALE GENOMIC DNA]</scope>
    <source>
        <strain evidence="4 5">SYL130</strain>
    </source>
</reference>
<keyword evidence="5" id="KW-1185">Reference proteome</keyword>
<dbReference type="InterPro" id="IPR007492">
    <property type="entry name" value="LytTR_DNA-bd_dom"/>
</dbReference>
<accession>A0ABW9ZS57</accession>
<evidence type="ECO:0000256" key="1">
    <source>
        <dbReference type="PROSITE-ProRule" id="PRU00169"/>
    </source>
</evidence>
<dbReference type="InterPro" id="IPR001789">
    <property type="entry name" value="Sig_transdc_resp-reg_receiver"/>
</dbReference>
<gene>
    <name evidence="4" type="ORF">GWC95_03120</name>
</gene>
<evidence type="ECO:0000313" key="4">
    <source>
        <dbReference type="EMBL" id="NCI48898.1"/>
    </source>
</evidence>
<evidence type="ECO:0000259" key="3">
    <source>
        <dbReference type="PROSITE" id="PS50930"/>
    </source>
</evidence>
<proteinExistence type="predicted"/>
<dbReference type="Proteomes" id="UP000753802">
    <property type="component" value="Unassembled WGS sequence"/>
</dbReference>
<dbReference type="PANTHER" id="PTHR37299">
    <property type="entry name" value="TRANSCRIPTIONAL REGULATOR-RELATED"/>
    <property type="match status" value="1"/>
</dbReference>
<dbReference type="PANTHER" id="PTHR37299:SF1">
    <property type="entry name" value="STAGE 0 SPORULATION PROTEIN A HOMOLOG"/>
    <property type="match status" value="1"/>
</dbReference>
<dbReference type="Pfam" id="PF04397">
    <property type="entry name" value="LytTR"/>
    <property type="match status" value="1"/>
</dbReference>
<name>A0ABW9ZS57_9BACT</name>
<dbReference type="InterPro" id="IPR011006">
    <property type="entry name" value="CheY-like_superfamily"/>
</dbReference>
<keyword evidence="1" id="KW-0597">Phosphoprotein</keyword>
<organism evidence="4 5">
    <name type="scientific">Sediminibacterium roseum</name>
    <dbReference type="NCBI Taxonomy" id="1978412"/>
    <lineage>
        <taxon>Bacteria</taxon>
        <taxon>Pseudomonadati</taxon>
        <taxon>Bacteroidota</taxon>
        <taxon>Chitinophagia</taxon>
        <taxon>Chitinophagales</taxon>
        <taxon>Chitinophagaceae</taxon>
        <taxon>Sediminibacterium</taxon>
    </lineage>
</organism>
<evidence type="ECO:0000259" key="2">
    <source>
        <dbReference type="PROSITE" id="PS50110"/>
    </source>
</evidence>
<dbReference type="Gene3D" id="2.40.50.1020">
    <property type="entry name" value="LytTr DNA-binding domain"/>
    <property type="match status" value="1"/>
</dbReference>
<comment type="caution">
    <text evidence="4">The sequence shown here is derived from an EMBL/GenBank/DDBJ whole genome shotgun (WGS) entry which is preliminary data.</text>
</comment>
<protein>
    <submittedName>
        <fullName evidence="4">Response regulator transcription factor</fullName>
    </submittedName>
</protein>
<dbReference type="Pfam" id="PF00072">
    <property type="entry name" value="Response_reg"/>
    <property type="match status" value="1"/>
</dbReference>
<feature type="modified residue" description="4-aspartylphosphate" evidence="1">
    <location>
        <position position="51"/>
    </location>
</feature>
<dbReference type="SMART" id="SM00850">
    <property type="entry name" value="LytTR"/>
    <property type="match status" value="1"/>
</dbReference>
<dbReference type="PROSITE" id="PS50110">
    <property type="entry name" value="RESPONSE_REGULATORY"/>
    <property type="match status" value="1"/>
</dbReference>
<feature type="domain" description="HTH LytTR-type" evidence="3">
    <location>
        <begin position="134"/>
        <end position="230"/>
    </location>
</feature>
<feature type="domain" description="Response regulatory" evidence="2">
    <location>
        <begin position="1"/>
        <end position="111"/>
    </location>
</feature>
<dbReference type="InterPro" id="IPR046947">
    <property type="entry name" value="LytR-like"/>
</dbReference>
<evidence type="ECO:0000313" key="5">
    <source>
        <dbReference type="Proteomes" id="UP000753802"/>
    </source>
</evidence>